<evidence type="ECO:0000313" key="5">
    <source>
        <dbReference type="Proteomes" id="UP000297725"/>
    </source>
</evidence>
<evidence type="ECO:0000313" key="4">
    <source>
        <dbReference type="Proteomes" id="UP000296883"/>
    </source>
</evidence>
<dbReference type="PANTHER" id="PTHR43355:SF2">
    <property type="entry name" value="FLAVIN REDUCTASE (NADPH)"/>
    <property type="match status" value="1"/>
</dbReference>
<dbReference type="Gene3D" id="3.40.50.720">
    <property type="entry name" value="NAD(P)-binding Rossmann-like Domain"/>
    <property type="match status" value="1"/>
</dbReference>
<gene>
    <name evidence="3" type="ORF">E4031_06175</name>
    <name evidence="2" type="ORF">E4Z98_06920</name>
</gene>
<dbReference type="GO" id="GO:0016646">
    <property type="term" value="F:oxidoreductase activity, acting on the CH-NH group of donors, NAD or NADP as acceptor"/>
    <property type="evidence" value="ECO:0007669"/>
    <property type="project" value="TreeGrafter"/>
</dbReference>
<evidence type="ECO:0000259" key="1">
    <source>
        <dbReference type="Pfam" id="PF13460"/>
    </source>
</evidence>
<evidence type="ECO:0000313" key="2">
    <source>
        <dbReference type="EMBL" id="QCA29613.1"/>
    </source>
</evidence>
<dbReference type="EMBL" id="SRHU01000023">
    <property type="protein sequence ID" value="TFZ41032.1"/>
    <property type="molecule type" value="Genomic_DNA"/>
</dbReference>
<organism evidence="3 5">
    <name type="scientific">Vagococcus xieshaowenii</name>
    <dbReference type="NCBI Taxonomy" id="2562451"/>
    <lineage>
        <taxon>Bacteria</taxon>
        <taxon>Bacillati</taxon>
        <taxon>Bacillota</taxon>
        <taxon>Bacilli</taxon>
        <taxon>Lactobacillales</taxon>
        <taxon>Enterococcaceae</taxon>
        <taxon>Vagococcus</taxon>
    </lineage>
</organism>
<dbReference type="InterPro" id="IPR051606">
    <property type="entry name" value="Polyketide_Oxido-like"/>
</dbReference>
<dbReference type="EMBL" id="CP038865">
    <property type="protein sequence ID" value="QCA29613.1"/>
    <property type="molecule type" value="Genomic_DNA"/>
</dbReference>
<dbReference type="Pfam" id="PF13460">
    <property type="entry name" value="NAD_binding_10"/>
    <property type="match status" value="1"/>
</dbReference>
<name>A0AAJ5JQJ1_9ENTE</name>
<dbReference type="InterPro" id="IPR036291">
    <property type="entry name" value="NAD(P)-bd_dom_sf"/>
</dbReference>
<proteinExistence type="predicted"/>
<sequence length="209" mass="23124">MKIGIIAANGKVGQLITEEAVNKGYEVTAIVRNDNKTTAPRSLQKDLFDLTRDDISSFDVIIDAAGFWQPEDLIKHQTSIAHLTDILKGTPTRLIIVGGAGSLYMDATHTIQLKDTPDFPEAYKPLAESMAKGLDLLRERHDSHWVYVSPAADFIADGEKTGQYAFTGEEFTVNKHGKSYLSYADYATALVELLEDTSINQQRVAIYTK</sequence>
<dbReference type="InterPro" id="IPR016040">
    <property type="entry name" value="NAD(P)-bd_dom"/>
</dbReference>
<dbReference type="Proteomes" id="UP000296883">
    <property type="component" value="Chromosome"/>
</dbReference>
<dbReference type="AlphaFoldDB" id="A0AAJ5JQJ1"/>
<protein>
    <submittedName>
        <fullName evidence="3">NAD(P)-dependent oxidoreductase</fullName>
    </submittedName>
</protein>
<dbReference type="CDD" id="cd05244">
    <property type="entry name" value="BVR-B_like_SDR_a"/>
    <property type="match status" value="1"/>
</dbReference>
<keyword evidence="4" id="KW-1185">Reference proteome</keyword>
<dbReference type="Proteomes" id="UP000297725">
    <property type="component" value="Unassembled WGS sequence"/>
</dbReference>
<feature type="domain" description="NAD(P)-binding" evidence="1">
    <location>
        <begin position="8"/>
        <end position="196"/>
    </location>
</feature>
<dbReference type="SUPFAM" id="SSF51735">
    <property type="entry name" value="NAD(P)-binding Rossmann-fold domains"/>
    <property type="match status" value="1"/>
</dbReference>
<reference evidence="3 5" key="1">
    <citation type="submission" date="2019-03" db="EMBL/GenBank/DDBJ databases">
        <title>Vagococcus sp. was isolated fron gut of Carduelis flavirostris.</title>
        <authorList>
            <person name="Ge Y."/>
        </authorList>
    </citation>
    <scope>NUCLEOTIDE SEQUENCE [LARGE SCALE GENOMIC DNA]</scope>
    <source>
        <strain evidence="3 5">CF-210</strain>
    </source>
</reference>
<dbReference type="RefSeq" id="WP_135254637.1">
    <property type="nucleotide sequence ID" value="NZ_CP038865.1"/>
</dbReference>
<reference evidence="2 4" key="2">
    <citation type="journal article" date="2020" name="Int. J. Syst. Evol. Microbiol.">
        <title>Vagococcus xieshaowenii sp. nov., isolated from snow finch (Montifringilla taczanowskii) cloacal content.</title>
        <authorList>
            <person name="Ge Y."/>
            <person name="Yang J."/>
            <person name="Lai X.H."/>
            <person name="Zhang G."/>
            <person name="Jin D."/>
            <person name="Lu S."/>
            <person name="Wang B."/>
            <person name="Huang Y."/>
            <person name="Huang Y."/>
            <person name="Ren Z."/>
            <person name="Zhang X."/>
            <person name="Xu J."/>
        </authorList>
    </citation>
    <scope>NUCLEOTIDE SEQUENCE [LARGE SCALE GENOMIC DNA]</scope>
    <source>
        <strain evidence="4">personal::cf-49</strain>
        <strain evidence="2">Personal::cf-49</strain>
    </source>
</reference>
<dbReference type="PANTHER" id="PTHR43355">
    <property type="entry name" value="FLAVIN REDUCTASE (NADPH)"/>
    <property type="match status" value="1"/>
</dbReference>
<accession>A0AAJ5JQJ1</accession>
<evidence type="ECO:0000313" key="3">
    <source>
        <dbReference type="EMBL" id="TFZ41032.1"/>
    </source>
</evidence>